<dbReference type="Proteomes" id="UP001523401">
    <property type="component" value="Unassembled WGS sequence"/>
</dbReference>
<dbReference type="InterPro" id="IPR000847">
    <property type="entry name" value="LysR_HTH_N"/>
</dbReference>
<dbReference type="PANTHER" id="PTHR30346">
    <property type="entry name" value="TRANSCRIPTIONAL DUAL REGULATOR HCAR-RELATED"/>
    <property type="match status" value="1"/>
</dbReference>
<evidence type="ECO:0000313" key="7">
    <source>
        <dbReference type="Proteomes" id="UP001523401"/>
    </source>
</evidence>
<dbReference type="Gene3D" id="1.10.10.10">
    <property type="entry name" value="Winged helix-like DNA-binding domain superfamily/Winged helix DNA-binding domain"/>
    <property type="match status" value="1"/>
</dbReference>
<dbReference type="RefSeq" id="WP_252848915.1">
    <property type="nucleotide sequence ID" value="NZ_BAPW01000023.1"/>
</dbReference>
<organism evidence="6 7">
    <name type="scientific">Asaia lannensis NBRC 102526</name>
    <dbReference type="NCBI Taxonomy" id="1307926"/>
    <lineage>
        <taxon>Bacteria</taxon>
        <taxon>Pseudomonadati</taxon>
        <taxon>Pseudomonadota</taxon>
        <taxon>Alphaproteobacteria</taxon>
        <taxon>Acetobacterales</taxon>
        <taxon>Acetobacteraceae</taxon>
        <taxon>Asaia</taxon>
    </lineage>
</organism>
<name>A0ABT1CF88_9PROT</name>
<feature type="domain" description="HTH lysR-type" evidence="5">
    <location>
        <begin position="1"/>
        <end position="58"/>
    </location>
</feature>
<keyword evidence="3" id="KW-0238">DNA-binding</keyword>
<evidence type="ECO:0000256" key="1">
    <source>
        <dbReference type="ARBA" id="ARBA00009437"/>
    </source>
</evidence>
<dbReference type="PROSITE" id="PS50931">
    <property type="entry name" value="HTH_LYSR"/>
    <property type="match status" value="1"/>
</dbReference>
<dbReference type="SUPFAM" id="SSF53850">
    <property type="entry name" value="Periplasmic binding protein-like II"/>
    <property type="match status" value="1"/>
</dbReference>
<comment type="caution">
    <text evidence="6">The sequence shown here is derived from an EMBL/GenBank/DDBJ whole genome shotgun (WGS) entry which is preliminary data.</text>
</comment>
<dbReference type="InterPro" id="IPR005119">
    <property type="entry name" value="LysR_subst-bd"/>
</dbReference>
<dbReference type="Pfam" id="PF00126">
    <property type="entry name" value="HTH_1"/>
    <property type="match status" value="1"/>
</dbReference>
<dbReference type="Gene3D" id="3.40.190.10">
    <property type="entry name" value="Periplasmic binding protein-like II"/>
    <property type="match status" value="2"/>
</dbReference>
<evidence type="ECO:0000256" key="2">
    <source>
        <dbReference type="ARBA" id="ARBA00023015"/>
    </source>
</evidence>
<reference evidence="6 7" key="1">
    <citation type="submission" date="2022-06" db="EMBL/GenBank/DDBJ databases">
        <title>Whole-genome of Asaia lannensis strain LMG 27011T.</title>
        <authorList>
            <person name="Sombolestani A."/>
        </authorList>
    </citation>
    <scope>NUCLEOTIDE SEQUENCE [LARGE SCALE GENOMIC DNA]</scope>
    <source>
        <strain evidence="6 7">NBRC 102526</strain>
    </source>
</reference>
<evidence type="ECO:0000256" key="3">
    <source>
        <dbReference type="ARBA" id="ARBA00023125"/>
    </source>
</evidence>
<sequence>MDLRHLRYLVTIAECGSFTRASEQLHMAQPPLSQQIHRLEDELGVRLFDRSRQGASLTAAGRLLADRARAILALSEEFRSFARGLADGYEGSLRIGMAGGVTLLPLIPAAIQTFRQARPDVMVTLEESNTPALCAALRNGQVDVAIVRPPAPDPQIVLRPLMDEPTMIALPFSHRLAGASGLQLRDIAEDPLILFERHLGPGFYDTIISACLEAGFSPHLGQHAPQVAATIPMVAAGMGVTIVPAYLSQIHAPGVSFHPIIGPMPRATIAMALAGTRATQAVEAFESILKKLCLDSNAPHEPICLP</sequence>
<dbReference type="PANTHER" id="PTHR30346:SF30">
    <property type="entry name" value="SMALL NEUTRAL PROTEASE REGULATORY PROTEIN"/>
    <property type="match status" value="1"/>
</dbReference>
<dbReference type="InterPro" id="IPR036388">
    <property type="entry name" value="WH-like_DNA-bd_sf"/>
</dbReference>
<gene>
    <name evidence="6" type="ORF">NF685_05615</name>
</gene>
<comment type="similarity">
    <text evidence="1">Belongs to the LysR transcriptional regulatory family.</text>
</comment>
<accession>A0ABT1CF88</accession>
<evidence type="ECO:0000313" key="6">
    <source>
        <dbReference type="EMBL" id="MCO6159512.1"/>
    </source>
</evidence>
<protein>
    <submittedName>
        <fullName evidence="6">LysR family transcriptional regulator</fullName>
    </submittedName>
</protein>
<dbReference type="EMBL" id="JAMXQU010000003">
    <property type="protein sequence ID" value="MCO6159512.1"/>
    <property type="molecule type" value="Genomic_DNA"/>
</dbReference>
<proteinExistence type="inferred from homology"/>
<evidence type="ECO:0000256" key="4">
    <source>
        <dbReference type="ARBA" id="ARBA00023163"/>
    </source>
</evidence>
<dbReference type="PRINTS" id="PR00039">
    <property type="entry name" value="HTHLYSR"/>
</dbReference>
<dbReference type="SUPFAM" id="SSF46785">
    <property type="entry name" value="Winged helix' DNA-binding domain"/>
    <property type="match status" value="1"/>
</dbReference>
<evidence type="ECO:0000259" key="5">
    <source>
        <dbReference type="PROSITE" id="PS50931"/>
    </source>
</evidence>
<keyword evidence="4" id="KW-0804">Transcription</keyword>
<keyword evidence="7" id="KW-1185">Reference proteome</keyword>
<dbReference type="Pfam" id="PF03466">
    <property type="entry name" value="LysR_substrate"/>
    <property type="match status" value="1"/>
</dbReference>
<keyword evidence="2" id="KW-0805">Transcription regulation</keyword>
<dbReference type="InterPro" id="IPR036390">
    <property type="entry name" value="WH_DNA-bd_sf"/>
</dbReference>